<dbReference type="EMBL" id="KN826561">
    <property type="protein sequence ID" value="KIK78528.1"/>
    <property type="molecule type" value="Genomic_DNA"/>
</dbReference>
<proteinExistence type="predicted"/>
<sequence length="97" mass="10854">FCMVVVLKLYSEPDEKLLELSSQVVPASKLLNDIIVSDVKDIHSVLAMIPKTFTLPESDVEEEYFCMVERPGLDISDLGVPYSVYADNDDNDANEVE</sequence>
<name>A0A0D0CT33_9AGAM</name>
<organism evidence="1 2">
    <name type="scientific">Paxillus rubicundulus Ve08.2h10</name>
    <dbReference type="NCBI Taxonomy" id="930991"/>
    <lineage>
        <taxon>Eukaryota</taxon>
        <taxon>Fungi</taxon>
        <taxon>Dikarya</taxon>
        <taxon>Basidiomycota</taxon>
        <taxon>Agaricomycotina</taxon>
        <taxon>Agaricomycetes</taxon>
        <taxon>Agaricomycetidae</taxon>
        <taxon>Boletales</taxon>
        <taxon>Paxilineae</taxon>
        <taxon>Paxillaceae</taxon>
        <taxon>Paxillus</taxon>
    </lineage>
</organism>
<dbReference type="HOGENOM" id="CLU_047287_4_0_1"/>
<reference evidence="1 2" key="1">
    <citation type="submission" date="2014-04" db="EMBL/GenBank/DDBJ databases">
        <authorList>
            <consortium name="DOE Joint Genome Institute"/>
            <person name="Kuo A."/>
            <person name="Kohler A."/>
            <person name="Jargeat P."/>
            <person name="Nagy L.G."/>
            <person name="Floudas D."/>
            <person name="Copeland A."/>
            <person name="Barry K.W."/>
            <person name="Cichocki N."/>
            <person name="Veneault-Fourrey C."/>
            <person name="LaButti K."/>
            <person name="Lindquist E.A."/>
            <person name="Lipzen A."/>
            <person name="Lundell T."/>
            <person name="Morin E."/>
            <person name="Murat C."/>
            <person name="Sun H."/>
            <person name="Tunlid A."/>
            <person name="Henrissat B."/>
            <person name="Grigoriev I.V."/>
            <person name="Hibbett D.S."/>
            <person name="Martin F."/>
            <person name="Nordberg H.P."/>
            <person name="Cantor M.N."/>
            <person name="Hua S.X."/>
        </authorList>
    </citation>
    <scope>NUCLEOTIDE SEQUENCE [LARGE SCALE GENOMIC DNA]</scope>
    <source>
        <strain evidence="1 2">Ve08.2h10</strain>
    </source>
</reference>
<dbReference type="AlphaFoldDB" id="A0A0D0CT33"/>
<accession>A0A0D0CT33</accession>
<gene>
    <name evidence="1" type="ORF">PAXRUDRAFT_163782</name>
</gene>
<protein>
    <submittedName>
        <fullName evidence="1">Uncharacterized protein</fullName>
    </submittedName>
</protein>
<dbReference type="Proteomes" id="UP000054538">
    <property type="component" value="Unassembled WGS sequence"/>
</dbReference>
<keyword evidence="2" id="KW-1185">Reference proteome</keyword>
<feature type="non-terminal residue" evidence="1">
    <location>
        <position position="1"/>
    </location>
</feature>
<reference evidence="2" key="2">
    <citation type="submission" date="2015-01" db="EMBL/GenBank/DDBJ databases">
        <title>Evolutionary Origins and Diversification of the Mycorrhizal Mutualists.</title>
        <authorList>
            <consortium name="DOE Joint Genome Institute"/>
            <consortium name="Mycorrhizal Genomics Consortium"/>
            <person name="Kohler A."/>
            <person name="Kuo A."/>
            <person name="Nagy L.G."/>
            <person name="Floudas D."/>
            <person name="Copeland A."/>
            <person name="Barry K.W."/>
            <person name="Cichocki N."/>
            <person name="Veneault-Fourrey C."/>
            <person name="LaButti K."/>
            <person name="Lindquist E.A."/>
            <person name="Lipzen A."/>
            <person name="Lundell T."/>
            <person name="Morin E."/>
            <person name="Murat C."/>
            <person name="Riley R."/>
            <person name="Ohm R."/>
            <person name="Sun H."/>
            <person name="Tunlid A."/>
            <person name="Henrissat B."/>
            <person name="Grigoriev I.V."/>
            <person name="Hibbett D.S."/>
            <person name="Martin F."/>
        </authorList>
    </citation>
    <scope>NUCLEOTIDE SEQUENCE [LARGE SCALE GENOMIC DNA]</scope>
    <source>
        <strain evidence="2">Ve08.2h10</strain>
    </source>
</reference>
<evidence type="ECO:0000313" key="2">
    <source>
        <dbReference type="Proteomes" id="UP000054538"/>
    </source>
</evidence>
<evidence type="ECO:0000313" key="1">
    <source>
        <dbReference type="EMBL" id="KIK78528.1"/>
    </source>
</evidence>
<dbReference type="InParanoid" id="A0A0D0CT33"/>
<dbReference type="OrthoDB" id="2669721at2759"/>